<reference evidence="2 3" key="1">
    <citation type="submission" date="2019-06" db="EMBL/GenBank/DDBJ databases">
        <title>Paenimaribius caenipelagi gen. nov., sp. nov., isolated from a tidal flat.</title>
        <authorList>
            <person name="Yoon J.-H."/>
        </authorList>
    </citation>
    <scope>NUCLEOTIDE SEQUENCE [LARGE SCALE GENOMIC DNA]</scope>
    <source>
        <strain evidence="2 3">JBTF-M29</strain>
    </source>
</reference>
<evidence type="ECO:0000256" key="1">
    <source>
        <dbReference type="SAM" id="MobiDB-lite"/>
    </source>
</evidence>
<dbReference type="AlphaFoldDB" id="A0A547Q9P9"/>
<dbReference type="Pfam" id="PF11749">
    <property type="entry name" value="DUF3305"/>
    <property type="match status" value="1"/>
</dbReference>
<gene>
    <name evidence="2" type="ORF">FEV53_02285</name>
</gene>
<sequence>MPVGILVRRKPGVTRWATQVWQAVGILPGAGDASWRELRRDGDVIDFHAATLTLELHGADTEAYAMALCETVPSLFCVLRISTPNAAPEPVLVTASPYEAQDYADNGDDIVEKLPMPDSVIAWVRDFIATHHAEEPFVKRRRDRLRTDARQDGLGDPRVAKASDVYASPGLQKARLG</sequence>
<feature type="compositionally biased region" description="Basic and acidic residues" evidence="1">
    <location>
        <begin position="148"/>
        <end position="161"/>
    </location>
</feature>
<evidence type="ECO:0000313" key="3">
    <source>
        <dbReference type="Proteomes" id="UP000318590"/>
    </source>
</evidence>
<dbReference type="Proteomes" id="UP000318590">
    <property type="component" value="Unassembled WGS sequence"/>
</dbReference>
<name>A0A547Q9P9_9RHOB</name>
<feature type="region of interest" description="Disordered" evidence="1">
    <location>
        <begin position="148"/>
        <end position="177"/>
    </location>
</feature>
<evidence type="ECO:0000313" key="2">
    <source>
        <dbReference type="EMBL" id="TRD23125.1"/>
    </source>
</evidence>
<organism evidence="2 3">
    <name type="scientific">Palleronia caenipelagi</name>
    <dbReference type="NCBI Taxonomy" id="2489174"/>
    <lineage>
        <taxon>Bacteria</taxon>
        <taxon>Pseudomonadati</taxon>
        <taxon>Pseudomonadota</taxon>
        <taxon>Alphaproteobacteria</taxon>
        <taxon>Rhodobacterales</taxon>
        <taxon>Roseobacteraceae</taxon>
        <taxon>Palleronia</taxon>
    </lineage>
</organism>
<dbReference type="EMBL" id="VFSV01000003">
    <property type="protein sequence ID" value="TRD23125.1"/>
    <property type="molecule type" value="Genomic_DNA"/>
</dbReference>
<keyword evidence="3" id="KW-1185">Reference proteome</keyword>
<comment type="caution">
    <text evidence="2">The sequence shown here is derived from an EMBL/GenBank/DDBJ whole genome shotgun (WGS) entry which is preliminary data.</text>
</comment>
<protein>
    <submittedName>
        <fullName evidence="2">DUF3305 domain-containing protein</fullName>
    </submittedName>
</protein>
<dbReference type="InterPro" id="IPR021736">
    <property type="entry name" value="DUF3305"/>
</dbReference>
<dbReference type="OrthoDB" id="7271084at2"/>
<accession>A0A547Q9P9</accession>
<proteinExistence type="predicted"/>